<feature type="region of interest" description="Disordered" evidence="1">
    <location>
        <begin position="94"/>
        <end position="114"/>
    </location>
</feature>
<organism evidence="2 3">
    <name type="scientific">Colletotrichum plurivorum</name>
    <dbReference type="NCBI Taxonomy" id="2175906"/>
    <lineage>
        <taxon>Eukaryota</taxon>
        <taxon>Fungi</taxon>
        <taxon>Dikarya</taxon>
        <taxon>Ascomycota</taxon>
        <taxon>Pezizomycotina</taxon>
        <taxon>Sordariomycetes</taxon>
        <taxon>Hypocreomycetidae</taxon>
        <taxon>Glomerellales</taxon>
        <taxon>Glomerellaceae</taxon>
        <taxon>Colletotrichum</taxon>
        <taxon>Colletotrichum orchidearum species complex</taxon>
    </lineage>
</organism>
<name>A0A8H6JJA7_9PEZI</name>
<reference evidence="2" key="1">
    <citation type="journal article" date="2020" name="Phytopathology">
        <title>Genome Sequence Resources of Colletotrichum truncatum, C. plurivorum, C. musicola, and C. sojae: Four Species Pathogenic to Soybean (Glycine max).</title>
        <authorList>
            <person name="Rogerio F."/>
            <person name="Boufleur T.R."/>
            <person name="Ciampi-Guillardi M."/>
            <person name="Sukno S.A."/>
            <person name="Thon M.R."/>
            <person name="Massola Junior N.S."/>
            <person name="Baroncelli R."/>
        </authorList>
    </citation>
    <scope>NUCLEOTIDE SEQUENCE</scope>
    <source>
        <strain evidence="2">LFN00145</strain>
    </source>
</reference>
<evidence type="ECO:0000313" key="2">
    <source>
        <dbReference type="EMBL" id="KAF6814197.1"/>
    </source>
</evidence>
<sequence>MALCPQIPSPIGIGFPSHDSPYRPLRGPGCLVSGVSVAKIDGLRADSEGWVARKAWEQRIRWALHYAMPTRIAARRAANPRLICGISLCTRTGQPLESAPHPRPGRPSLPAPTSTSLQLAADASLRDWGTVPRARDRKSWATSRRSEGAMVTYSLGAPRDLADLLPPDSAGCMPAAAAMPASVTSGYIAPLS</sequence>
<dbReference type="EMBL" id="WIGO01000387">
    <property type="protein sequence ID" value="KAF6814197.1"/>
    <property type="molecule type" value="Genomic_DNA"/>
</dbReference>
<gene>
    <name evidence="2" type="ORF">CPLU01_14465</name>
</gene>
<evidence type="ECO:0000256" key="1">
    <source>
        <dbReference type="SAM" id="MobiDB-lite"/>
    </source>
</evidence>
<protein>
    <submittedName>
        <fullName evidence="2">Uncharacterized protein</fullName>
    </submittedName>
</protein>
<proteinExistence type="predicted"/>
<dbReference type="AlphaFoldDB" id="A0A8H6JJA7"/>
<evidence type="ECO:0000313" key="3">
    <source>
        <dbReference type="Proteomes" id="UP000654918"/>
    </source>
</evidence>
<comment type="caution">
    <text evidence="2">The sequence shown here is derived from an EMBL/GenBank/DDBJ whole genome shotgun (WGS) entry which is preliminary data.</text>
</comment>
<accession>A0A8H6JJA7</accession>
<keyword evidence="3" id="KW-1185">Reference proteome</keyword>
<feature type="compositionally biased region" description="Pro residues" evidence="1">
    <location>
        <begin position="101"/>
        <end position="110"/>
    </location>
</feature>
<dbReference type="Proteomes" id="UP000654918">
    <property type="component" value="Unassembled WGS sequence"/>
</dbReference>